<keyword evidence="3" id="KW-1185">Reference proteome</keyword>
<evidence type="ECO:0000313" key="3">
    <source>
        <dbReference type="Proteomes" id="UP000291933"/>
    </source>
</evidence>
<accession>A0A4Q9KJY9</accession>
<gene>
    <name evidence="2" type="ORF">ET996_09550</name>
</gene>
<dbReference type="AlphaFoldDB" id="A0A4Q9KJY9"/>
<feature type="compositionally biased region" description="Basic residues" evidence="1">
    <location>
        <begin position="62"/>
        <end position="71"/>
    </location>
</feature>
<dbReference type="EMBL" id="SDMR01000011">
    <property type="protein sequence ID" value="TBT94634.1"/>
    <property type="molecule type" value="Genomic_DNA"/>
</dbReference>
<name>A0A4Q9KJY9_PROTD</name>
<evidence type="ECO:0000313" key="2">
    <source>
        <dbReference type="EMBL" id="TBT94634.1"/>
    </source>
</evidence>
<protein>
    <submittedName>
        <fullName evidence="2">Uncharacterized protein</fullName>
    </submittedName>
</protein>
<organism evidence="2 3">
    <name type="scientific">Propioniciclava tarda</name>
    <dbReference type="NCBI Taxonomy" id="433330"/>
    <lineage>
        <taxon>Bacteria</taxon>
        <taxon>Bacillati</taxon>
        <taxon>Actinomycetota</taxon>
        <taxon>Actinomycetes</taxon>
        <taxon>Propionibacteriales</taxon>
        <taxon>Propionibacteriaceae</taxon>
        <taxon>Propioniciclava</taxon>
    </lineage>
</organism>
<feature type="compositionally biased region" description="Gly residues" evidence="1">
    <location>
        <begin position="72"/>
        <end position="81"/>
    </location>
</feature>
<sequence>MPVVVPVPVVVLEPGVAPVVAVVLPPVGTVPPVVRVSPVMMPRITEMATMIATNVRMARNSVSKKPRRRGRWGGGNWPGCG</sequence>
<comment type="caution">
    <text evidence="2">The sequence shown here is derived from an EMBL/GenBank/DDBJ whole genome shotgun (WGS) entry which is preliminary data.</text>
</comment>
<dbReference type="Proteomes" id="UP000291933">
    <property type="component" value="Unassembled WGS sequence"/>
</dbReference>
<reference evidence="2 3" key="1">
    <citation type="submission" date="2019-01" db="EMBL/GenBank/DDBJ databases">
        <title>Lactibacter flavus gen. nov., sp. nov., a novel bacterium of the family Propionibacteriaceae isolated from raw milk and dairy products.</title>
        <authorList>
            <person name="Huptas C."/>
            <person name="Wenning M."/>
            <person name="Breitenwieser F."/>
            <person name="Doll E."/>
            <person name="Von Neubeck M."/>
            <person name="Busse H.-J."/>
            <person name="Scherer S."/>
        </authorList>
    </citation>
    <scope>NUCLEOTIDE SEQUENCE [LARGE SCALE GENOMIC DNA]</scope>
    <source>
        <strain evidence="2 3">DSM 22130</strain>
    </source>
</reference>
<feature type="region of interest" description="Disordered" evidence="1">
    <location>
        <begin position="59"/>
        <end position="81"/>
    </location>
</feature>
<proteinExistence type="predicted"/>
<evidence type="ECO:0000256" key="1">
    <source>
        <dbReference type="SAM" id="MobiDB-lite"/>
    </source>
</evidence>